<dbReference type="Proteomes" id="UP000662904">
    <property type="component" value="Chromosome"/>
</dbReference>
<dbReference type="AlphaFoldDB" id="A0A8A0RMV1"/>
<feature type="domain" description="DUF4367" evidence="2">
    <location>
        <begin position="149"/>
        <end position="258"/>
    </location>
</feature>
<evidence type="ECO:0000313" key="4">
    <source>
        <dbReference type="Proteomes" id="UP000662904"/>
    </source>
</evidence>
<dbReference type="PANTHER" id="PTHR37507">
    <property type="entry name" value="SPORULATION PROTEIN YDCC"/>
    <property type="match status" value="1"/>
</dbReference>
<gene>
    <name evidence="3" type="ORF">H0A61_01958</name>
</gene>
<proteinExistence type="predicted"/>
<keyword evidence="1" id="KW-0472">Membrane</keyword>
<dbReference type="RefSeq" id="WP_206706937.1">
    <property type="nucleotide sequence ID" value="NZ_CP059066.1"/>
</dbReference>
<evidence type="ECO:0000256" key="1">
    <source>
        <dbReference type="SAM" id="Phobius"/>
    </source>
</evidence>
<reference evidence="3" key="1">
    <citation type="submission" date="2020-07" db="EMBL/GenBank/DDBJ databases">
        <title>Koleobacter methoxysyntrophicus gen. nov., sp. nov., a novel anaerobic bacterium isolated from deep subsurface oil field and proposal of Koleobacterales ord. nov. in the phylum Firmicutes.</title>
        <authorList>
            <person name="Sakamoto S."/>
            <person name="Tamaki H."/>
        </authorList>
    </citation>
    <scope>NUCLEOTIDE SEQUENCE</scope>
    <source>
        <strain evidence="3">NRmbB1</strain>
    </source>
</reference>
<dbReference type="InterPro" id="IPR052944">
    <property type="entry name" value="Sporulation_related"/>
</dbReference>
<evidence type="ECO:0000313" key="3">
    <source>
        <dbReference type="EMBL" id="QSQ09583.1"/>
    </source>
</evidence>
<dbReference type="Pfam" id="PF14285">
    <property type="entry name" value="DUF4367"/>
    <property type="match status" value="1"/>
</dbReference>
<keyword evidence="1" id="KW-1133">Transmembrane helix</keyword>
<accession>A0A8A0RMV1</accession>
<organism evidence="3 4">
    <name type="scientific">Koleobacter methoxysyntrophicus</name>
    <dbReference type="NCBI Taxonomy" id="2751313"/>
    <lineage>
        <taxon>Bacteria</taxon>
        <taxon>Bacillati</taxon>
        <taxon>Bacillota</taxon>
        <taxon>Clostridia</taxon>
        <taxon>Koleobacterales</taxon>
        <taxon>Koleobacteraceae</taxon>
        <taxon>Koleobacter</taxon>
    </lineage>
</organism>
<protein>
    <recommendedName>
        <fullName evidence="2">DUF4367 domain-containing protein</fullName>
    </recommendedName>
</protein>
<dbReference type="KEGG" id="kme:H0A61_01958"/>
<keyword evidence="4" id="KW-1185">Reference proteome</keyword>
<evidence type="ECO:0000259" key="2">
    <source>
        <dbReference type="Pfam" id="PF14285"/>
    </source>
</evidence>
<name>A0A8A0RMV1_9FIRM</name>
<sequence length="259" mass="29628">MENKGDMIIKRCLDDVISSLPEPDIQPDWGTLISRIEEDEKKGNTYKTIFLIKAKKYLIATSISLLILFLLTFISISLTVSPTSAKNTFVENIIFKVRQNIGSIFKMSTDYNIENNDIEKEESNDLIKKLNTTDIEEAQTISGGIITFPAYMPPAYSLENITLYKVENKVKNIFLEYTDNKGNYIKLRETIIAEGNAYEINYKQDNASVSKFQEDSIHYILLSFENGISKLIWDKFGINYMLTGPLNRDEMLNIAKSIK</sequence>
<feature type="transmembrane region" description="Helical" evidence="1">
    <location>
        <begin position="57"/>
        <end position="78"/>
    </location>
</feature>
<dbReference type="InterPro" id="IPR025377">
    <property type="entry name" value="DUF4367"/>
</dbReference>
<dbReference type="EMBL" id="CP059066">
    <property type="protein sequence ID" value="QSQ09583.1"/>
    <property type="molecule type" value="Genomic_DNA"/>
</dbReference>
<keyword evidence="1" id="KW-0812">Transmembrane</keyword>
<dbReference type="PANTHER" id="PTHR37507:SF2">
    <property type="entry name" value="SPORULATION PROTEIN YDCC"/>
    <property type="match status" value="1"/>
</dbReference>